<reference evidence="4" key="1">
    <citation type="submission" date="2019-02" db="EMBL/GenBank/DDBJ databases">
        <authorList>
            <person name="Gruber-Vodicka R. H."/>
            <person name="Seah K. B. B."/>
        </authorList>
    </citation>
    <scope>NUCLEOTIDE SEQUENCE</scope>
    <source>
        <strain evidence="5">BECK_SA2B12</strain>
        <strain evidence="4">BECK_SA2B15</strain>
        <strain evidence="3">BECK_SA2B20</strain>
    </source>
</reference>
<keyword evidence="2" id="KW-1133">Transmembrane helix</keyword>
<organism evidence="4">
    <name type="scientific">Candidatus Kentrum eta</name>
    <dbReference type="NCBI Taxonomy" id="2126337"/>
    <lineage>
        <taxon>Bacteria</taxon>
        <taxon>Pseudomonadati</taxon>
        <taxon>Pseudomonadota</taxon>
        <taxon>Gammaproteobacteria</taxon>
        <taxon>Candidatus Kentrum</taxon>
    </lineage>
</organism>
<accession>A0A450VM92</accession>
<dbReference type="AlphaFoldDB" id="A0A450VM92"/>
<keyword evidence="2" id="KW-0812">Transmembrane</keyword>
<feature type="region of interest" description="Disordered" evidence="1">
    <location>
        <begin position="101"/>
        <end position="173"/>
    </location>
</feature>
<evidence type="ECO:0000313" key="3">
    <source>
        <dbReference type="EMBL" id="VFK05342.1"/>
    </source>
</evidence>
<dbReference type="EMBL" id="CAADFG010000600">
    <property type="protein sequence ID" value="VFK05924.1"/>
    <property type="molecule type" value="Genomic_DNA"/>
</dbReference>
<evidence type="ECO:0000313" key="5">
    <source>
        <dbReference type="EMBL" id="VFK09326.1"/>
    </source>
</evidence>
<sequence length="173" mass="18544">MARFKTPNDPHYEKPPTLTLWVIGIYVALYGVASTNYEAALDRAENRMGALASQLATPDEAAFKSLIEQIPRIQGMETPPAPSLLWPFRGHFAPVSLFLQEKNPGPAVDPGDRGGLEEAACGGEPSGRRPFRGAASGSQPRRGVARGSQPPRGAAWGSRQPPKRCGLKVRSGT</sequence>
<evidence type="ECO:0000313" key="4">
    <source>
        <dbReference type="EMBL" id="VFK05924.1"/>
    </source>
</evidence>
<protein>
    <submittedName>
        <fullName evidence="4">Uncharacterized protein</fullName>
    </submittedName>
</protein>
<dbReference type="EMBL" id="CAADFI010000571">
    <property type="protein sequence ID" value="VFK05342.1"/>
    <property type="molecule type" value="Genomic_DNA"/>
</dbReference>
<keyword evidence="2" id="KW-0472">Membrane</keyword>
<evidence type="ECO:0000256" key="1">
    <source>
        <dbReference type="SAM" id="MobiDB-lite"/>
    </source>
</evidence>
<feature type="transmembrane region" description="Helical" evidence="2">
    <location>
        <begin position="20"/>
        <end position="39"/>
    </location>
</feature>
<proteinExistence type="predicted"/>
<dbReference type="EMBL" id="CAADFJ010000597">
    <property type="protein sequence ID" value="VFK09326.1"/>
    <property type="molecule type" value="Genomic_DNA"/>
</dbReference>
<gene>
    <name evidence="4" type="ORF">BECKH772A_GA0070896_106002</name>
    <name evidence="3" type="ORF">BECKH772B_GA0070898_105712</name>
    <name evidence="5" type="ORF">BECKH772C_GA0070978_105972</name>
</gene>
<evidence type="ECO:0000256" key="2">
    <source>
        <dbReference type="SAM" id="Phobius"/>
    </source>
</evidence>
<name>A0A450VM92_9GAMM</name>